<proteinExistence type="predicted"/>
<comment type="caution">
    <text evidence="1">The sequence shown here is derived from an EMBL/GenBank/DDBJ whole genome shotgun (WGS) entry which is preliminary data.</text>
</comment>
<keyword evidence="2" id="KW-1185">Reference proteome</keyword>
<gene>
    <name evidence="1" type="ORF">RN001_014324</name>
</gene>
<dbReference type="EMBL" id="JARPUR010000006">
    <property type="protein sequence ID" value="KAK4874964.1"/>
    <property type="molecule type" value="Genomic_DNA"/>
</dbReference>
<reference evidence="2" key="1">
    <citation type="submission" date="2023-01" db="EMBL/GenBank/DDBJ databases">
        <title>Key to firefly adult light organ development and bioluminescence: homeobox transcription factors regulate luciferase expression and transportation to peroxisome.</title>
        <authorList>
            <person name="Fu X."/>
        </authorList>
    </citation>
    <scope>NUCLEOTIDE SEQUENCE [LARGE SCALE GENOMIC DNA]</scope>
</reference>
<organism evidence="1 2">
    <name type="scientific">Aquatica leii</name>
    <dbReference type="NCBI Taxonomy" id="1421715"/>
    <lineage>
        <taxon>Eukaryota</taxon>
        <taxon>Metazoa</taxon>
        <taxon>Ecdysozoa</taxon>
        <taxon>Arthropoda</taxon>
        <taxon>Hexapoda</taxon>
        <taxon>Insecta</taxon>
        <taxon>Pterygota</taxon>
        <taxon>Neoptera</taxon>
        <taxon>Endopterygota</taxon>
        <taxon>Coleoptera</taxon>
        <taxon>Polyphaga</taxon>
        <taxon>Elateriformia</taxon>
        <taxon>Elateroidea</taxon>
        <taxon>Lampyridae</taxon>
        <taxon>Luciolinae</taxon>
        <taxon>Aquatica</taxon>
    </lineage>
</organism>
<protein>
    <submittedName>
        <fullName evidence="1">Uncharacterized protein</fullName>
    </submittedName>
</protein>
<dbReference type="AlphaFoldDB" id="A0AAN7SEH7"/>
<sequence length="77" mass="8951">MENKNQKKLKLCDTKILQAIALYSCFKKKNKLSFCSTIKTHEVILVERGRRMGNKCKTQIFENLITDVQGNRCAEEK</sequence>
<evidence type="ECO:0000313" key="1">
    <source>
        <dbReference type="EMBL" id="KAK4874964.1"/>
    </source>
</evidence>
<dbReference type="Proteomes" id="UP001353858">
    <property type="component" value="Unassembled WGS sequence"/>
</dbReference>
<evidence type="ECO:0000313" key="2">
    <source>
        <dbReference type="Proteomes" id="UP001353858"/>
    </source>
</evidence>
<accession>A0AAN7SEH7</accession>
<name>A0AAN7SEH7_9COLE</name>